<keyword evidence="3" id="KW-1185">Reference proteome</keyword>
<dbReference type="EMBL" id="KQ246269">
    <property type="protein sequence ID" value="KNC72964.1"/>
    <property type="molecule type" value="Genomic_DNA"/>
</dbReference>
<evidence type="ECO:0000256" key="1">
    <source>
        <dbReference type="SAM" id="MobiDB-lite"/>
    </source>
</evidence>
<proteinExistence type="predicted"/>
<feature type="compositionally biased region" description="Basic and acidic residues" evidence="1">
    <location>
        <begin position="20"/>
        <end position="38"/>
    </location>
</feature>
<dbReference type="AlphaFoldDB" id="A0A0L0F8B9"/>
<dbReference type="Proteomes" id="UP000054560">
    <property type="component" value="Unassembled WGS sequence"/>
</dbReference>
<organism evidence="2 3">
    <name type="scientific">Sphaeroforma arctica JP610</name>
    <dbReference type="NCBI Taxonomy" id="667725"/>
    <lineage>
        <taxon>Eukaryota</taxon>
        <taxon>Ichthyosporea</taxon>
        <taxon>Ichthyophonida</taxon>
        <taxon>Sphaeroforma</taxon>
    </lineage>
</organism>
<name>A0A0L0F8B9_9EUKA</name>
<reference evidence="2 3" key="1">
    <citation type="submission" date="2011-02" db="EMBL/GenBank/DDBJ databases">
        <title>The Genome Sequence of Sphaeroforma arctica JP610.</title>
        <authorList>
            <consortium name="The Broad Institute Genome Sequencing Platform"/>
            <person name="Russ C."/>
            <person name="Cuomo C."/>
            <person name="Young S.K."/>
            <person name="Zeng Q."/>
            <person name="Gargeya S."/>
            <person name="Alvarado L."/>
            <person name="Berlin A."/>
            <person name="Chapman S.B."/>
            <person name="Chen Z."/>
            <person name="Freedman E."/>
            <person name="Gellesch M."/>
            <person name="Goldberg J."/>
            <person name="Griggs A."/>
            <person name="Gujja S."/>
            <person name="Heilman E."/>
            <person name="Heiman D."/>
            <person name="Howarth C."/>
            <person name="Mehta T."/>
            <person name="Neiman D."/>
            <person name="Pearson M."/>
            <person name="Roberts A."/>
            <person name="Saif S."/>
            <person name="Shea T."/>
            <person name="Shenoy N."/>
            <person name="Sisk P."/>
            <person name="Stolte C."/>
            <person name="Sykes S."/>
            <person name="White J."/>
            <person name="Yandava C."/>
            <person name="Burger G."/>
            <person name="Gray M.W."/>
            <person name="Holland P.W.H."/>
            <person name="King N."/>
            <person name="Lang F.B.F."/>
            <person name="Roger A.J."/>
            <person name="Ruiz-Trillo I."/>
            <person name="Haas B."/>
            <person name="Nusbaum C."/>
            <person name="Birren B."/>
        </authorList>
    </citation>
    <scope>NUCLEOTIDE SEQUENCE [LARGE SCALE GENOMIC DNA]</scope>
    <source>
        <strain evidence="2 3">JP610</strain>
    </source>
</reference>
<evidence type="ECO:0000313" key="3">
    <source>
        <dbReference type="Proteomes" id="UP000054560"/>
    </source>
</evidence>
<evidence type="ECO:0000313" key="2">
    <source>
        <dbReference type="EMBL" id="KNC72964.1"/>
    </source>
</evidence>
<feature type="region of interest" description="Disordered" evidence="1">
    <location>
        <begin position="16"/>
        <end position="50"/>
    </location>
</feature>
<accession>A0A0L0F8B9</accession>
<gene>
    <name evidence="2" type="ORF">SARC_14474</name>
</gene>
<protein>
    <submittedName>
        <fullName evidence="2">Uncharacterized protein</fullName>
    </submittedName>
</protein>
<dbReference type="RefSeq" id="XP_014146866.1">
    <property type="nucleotide sequence ID" value="XM_014291391.1"/>
</dbReference>
<dbReference type="GeneID" id="25914978"/>
<feature type="compositionally biased region" description="Polar residues" evidence="1">
    <location>
        <begin position="39"/>
        <end position="50"/>
    </location>
</feature>
<sequence length="50" mass="5956">MFLRRKVTSIHKSWQNVRRTHSDDDGKDPELTHLDTNRDVQSSFTLNPFK</sequence>
<feature type="non-terminal residue" evidence="2">
    <location>
        <position position="50"/>
    </location>
</feature>